<protein>
    <submittedName>
        <fullName evidence="1">Uncharacterized protein</fullName>
    </submittedName>
</protein>
<organism evidence="1 2">
    <name type="scientific">Zalaria obscura</name>
    <dbReference type="NCBI Taxonomy" id="2024903"/>
    <lineage>
        <taxon>Eukaryota</taxon>
        <taxon>Fungi</taxon>
        <taxon>Dikarya</taxon>
        <taxon>Ascomycota</taxon>
        <taxon>Pezizomycotina</taxon>
        <taxon>Dothideomycetes</taxon>
        <taxon>Dothideomycetidae</taxon>
        <taxon>Dothideales</taxon>
        <taxon>Zalariaceae</taxon>
        <taxon>Zalaria</taxon>
    </lineage>
</organism>
<dbReference type="Proteomes" id="UP001320706">
    <property type="component" value="Unassembled WGS sequence"/>
</dbReference>
<evidence type="ECO:0000313" key="2">
    <source>
        <dbReference type="Proteomes" id="UP001320706"/>
    </source>
</evidence>
<dbReference type="EMBL" id="JAMKPW020000031">
    <property type="protein sequence ID" value="KAK8203327.1"/>
    <property type="molecule type" value="Genomic_DNA"/>
</dbReference>
<sequence length="422" mass="45709">MSGLNVLVVGASIAGPTTAYWLAKAGAKVTVIERFQSLRTGGQAVDIRTSGVSVMRKMPGMEAQVRAKSAQEEGVSFVREDGRPYGTIRATGNPDQQSLISEYEIYRGDLAKVLFDLTATNDNIKYIFGEQVSSLQQSETDNGPITVEFANGTAPSKYDLVIACDGATSRTRAMGLGCGVRDYIFPTTLWAAFFSIKQDLLQGSRIGQGYSAVGGRSISIGTDPAGFSRIMLMSTHPSDKSNTTPPFRQASSQGDDALKRYIAQHYQGMGWKTPVAMQEMMDSEDFYSSEIVQVKIPSLYKGRFVLVGDAGYAAGPTGGGTSLALTGAYILAGEIGKHTGDLATGLQSYEQKMQPMIKEMQKIPPLILSILAPQTAWGIWLRNHIFAFIAWTGLLEFVQRHLGAAAFGSTEKFPLPEYEWAD</sequence>
<keyword evidence="2" id="KW-1185">Reference proteome</keyword>
<name>A0ACC3S976_9PEZI</name>
<gene>
    <name evidence="1" type="ORF">M8818_005305</name>
</gene>
<evidence type="ECO:0000313" key="1">
    <source>
        <dbReference type="EMBL" id="KAK8203327.1"/>
    </source>
</evidence>
<proteinExistence type="predicted"/>
<accession>A0ACC3S976</accession>
<comment type="caution">
    <text evidence="1">The sequence shown here is derived from an EMBL/GenBank/DDBJ whole genome shotgun (WGS) entry which is preliminary data.</text>
</comment>
<reference evidence="1" key="1">
    <citation type="submission" date="2024-02" db="EMBL/GenBank/DDBJ databases">
        <title>Metagenome Assembled Genome of Zalaria obscura JY119.</title>
        <authorList>
            <person name="Vighnesh L."/>
            <person name="Jagadeeshwari U."/>
            <person name="Venkata Ramana C."/>
            <person name="Sasikala C."/>
        </authorList>
    </citation>
    <scope>NUCLEOTIDE SEQUENCE</scope>
    <source>
        <strain evidence="1">JY119</strain>
    </source>
</reference>